<name>A0A813A000_9DINO</name>
<dbReference type="AlphaFoldDB" id="A0A813A000"/>
<gene>
    <name evidence="1" type="ORF">SNEC2469_LOCUS26144</name>
</gene>
<reference evidence="1" key="1">
    <citation type="submission" date="2021-02" db="EMBL/GenBank/DDBJ databases">
        <authorList>
            <person name="Dougan E. K."/>
            <person name="Rhodes N."/>
            <person name="Thang M."/>
            <person name="Chan C."/>
        </authorList>
    </citation>
    <scope>NUCLEOTIDE SEQUENCE</scope>
</reference>
<dbReference type="OrthoDB" id="437554at2759"/>
<dbReference type="Proteomes" id="UP000601435">
    <property type="component" value="Unassembled WGS sequence"/>
</dbReference>
<evidence type="ECO:0000313" key="2">
    <source>
        <dbReference type="Proteomes" id="UP000601435"/>
    </source>
</evidence>
<sequence length="87" mass="9432">RGITDVALFLLNIYKVPFSSHSGSTAWPGVASIFMSSYFIAGYLLEKLDCCTVDGEVDWSDTSESSGDSSSEDVTWLKKESPILASD</sequence>
<accession>A0A813A000</accession>
<protein>
    <submittedName>
        <fullName evidence="1">Uncharacterized protein</fullName>
    </submittedName>
</protein>
<comment type="caution">
    <text evidence="1">The sequence shown here is derived from an EMBL/GenBank/DDBJ whole genome shotgun (WGS) entry which is preliminary data.</text>
</comment>
<proteinExistence type="predicted"/>
<keyword evidence="2" id="KW-1185">Reference proteome</keyword>
<evidence type="ECO:0000313" key="1">
    <source>
        <dbReference type="EMBL" id="CAE7847519.1"/>
    </source>
</evidence>
<dbReference type="EMBL" id="CAJNJA010052658">
    <property type="protein sequence ID" value="CAE7847519.1"/>
    <property type="molecule type" value="Genomic_DNA"/>
</dbReference>
<feature type="non-terminal residue" evidence="1">
    <location>
        <position position="1"/>
    </location>
</feature>
<organism evidence="1 2">
    <name type="scientific">Symbiodinium necroappetens</name>
    <dbReference type="NCBI Taxonomy" id="1628268"/>
    <lineage>
        <taxon>Eukaryota</taxon>
        <taxon>Sar</taxon>
        <taxon>Alveolata</taxon>
        <taxon>Dinophyceae</taxon>
        <taxon>Suessiales</taxon>
        <taxon>Symbiodiniaceae</taxon>
        <taxon>Symbiodinium</taxon>
    </lineage>
</organism>